<evidence type="ECO:0000313" key="2">
    <source>
        <dbReference type="Proteomes" id="UP000242188"/>
    </source>
</evidence>
<organism evidence="1 2">
    <name type="scientific">Mizuhopecten yessoensis</name>
    <name type="common">Japanese scallop</name>
    <name type="synonym">Patinopecten yessoensis</name>
    <dbReference type="NCBI Taxonomy" id="6573"/>
    <lineage>
        <taxon>Eukaryota</taxon>
        <taxon>Metazoa</taxon>
        <taxon>Spiralia</taxon>
        <taxon>Lophotrochozoa</taxon>
        <taxon>Mollusca</taxon>
        <taxon>Bivalvia</taxon>
        <taxon>Autobranchia</taxon>
        <taxon>Pteriomorphia</taxon>
        <taxon>Pectinida</taxon>
        <taxon>Pectinoidea</taxon>
        <taxon>Pectinidae</taxon>
        <taxon>Mizuhopecten</taxon>
    </lineage>
</organism>
<name>A0A210PN17_MIZYE</name>
<dbReference type="Proteomes" id="UP000242188">
    <property type="component" value="Unassembled WGS sequence"/>
</dbReference>
<evidence type="ECO:0000313" key="1">
    <source>
        <dbReference type="EMBL" id="OWF37854.1"/>
    </source>
</evidence>
<proteinExistence type="predicted"/>
<accession>A0A210PN17</accession>
<comment type="caution">
    <text evidence="1">The sequence shown here is derived from an EMBL/GenBank/DDBJ whole genome shotgun (WGS) entry which is preliminary data.</text>
</comment>
<dbReference type="AlphaFoldDB" id="A0A210PN17"/>
<protein>
    <submittedName>
        <fullName evidence="1">Uncharacterized protein</fullName>
    </submittedName>
</protein>
<sequence>MYLSSRYTHVHTYRHPYCSLCNHLVTSWKPSYSGARRCHASMYPSDAVSGLGLYLSNMPEKCKEIVNPLTSEEVKERQSNFRKRFTAKFFAKHRKYKGILREYGINIQPGNSDYSICFDKTFEEEIEMVVSESRGNVSKSCRKSGHYSIRGLFWQIIHAVRKTKASRIMYKLQGISEVDMRETLDAVSTELSIGYEYQVAMLSDEKDVLKMADYAVLCVFCYLKSAESSFETSNILQAVLESAPKHKSEGEAVIKTRIVKSDSLKRKHSQKWRIQEIFKQPGLRVKNEGNEGRYAYFGCFTPFGCLCRPNKYGYRAPLHVWDDDIREYRMLDNDRISCHSSHGRQIMEDKEDIHQQYKPETCCCHVGRELDKENTCSKNDCEESEPVNGKINCVVDCTVEPGIVGSLVTCSTTQSIVHETSTLNDIHPNVEGVILNSE</sequence>
<dbReference type="OrthoDB" id="6135674at2759"/>
<gene>
    <name evidence="1" type="ORF">KP79_PYT22644</name>
</gene>
<keyword evidence="2" id="KW-1185">Reference proteome</keyword>
<dbReference type="EMBL" id="NEDP02005578">
    <property type="protein sequence ID" value="OWF37854.1"/>
    <property type="molecule type" value="Genomic_DNA"/>
</dbReference>
<reference evidence="1 2" key="1">
    <citation type="journal article" date="2017" name="Nat. Ecol. Evol.">
        <title>Scallop genome provides insights into evolution of bilaterian karyotype and development.</title>
        <authorList>
            <person name="Wang S."/>
            <person name="Zhang J."/>
            <person name="Jiao W."/>
            <person name="Li J."/>
            <person name="Xun X."/>
            <person name="Sun Y."/>
            <person name="Guo X."/>
            <person name="Huan P."/>
            <person name="Dong B."/>
            <person name="Zhang L."/>
            <person name="Hu X."/>
            <person name="Sun X."/>
            <person name="Wang J."/>
            <person name="Zhao C."/>
            <person name="Wang Y."/>
            <person name="Wang D."/>
            <person name="Huang X."/>
            <person name="Wang R."/>
            <person name="Lv J."/>
            <person name="Li Y."/>
            <person name="Zhang Z."/>
            <person name="Liu B."/>
            <person name="Lu W."/>
            <person name="Hui Y."/>
            <person name="Liang J."/>
            <person name="Zhou Z."/>
            <person name="Hou R."/>
            <person name="Li X."/>
            <person name="Liu Y."/>
            <person name="Li H."/>
            <person name="Ning X."/>
            <person name="Lin Y."/>
            <person name="Zhao L."/>
            <person name="Xing Q."/>
            <person name="Dou J."/>
            <person name="Li Y."/>
            <person name="Mao J."/>
            <person name="Guo H."/>
            <person name="Dou H."/>
            <person name="Li T."/>
            <person name="Mu C."/>
            <person name="Jiang W."/>
            <person name="Fu Q."/>
            <person name="Fu X."/>
            <person name="Miao Y."/>
            <person name="Liu J."/>
            <person name="Yu Q."/>
            <person name="Li R."/>
            <person name="Liao H."/>
            <person name="Li X."/>
            <person name="Kong Y."/>
            <person name="Jiang Z."/>
            <person name="Chourrout D."/>
            <person name="Li R."/>
            <person name="Bao Z."/>
        </authorList>
    </citation>
    <scope>NUCLEOTIDE SEQUENCE [LARGE SCALE GENOMIC DNA]</scope>
    <source>
        <strain evidence="1 2">PY_sf001</strain>
    </source>
</reference>